<keyword evidence="13 14" id="KW-0456">Lyase</keyword>
<organism evidence="17 18">
    <name type="scientific">Stegodyphus mimosarum</name>
    <name type="common">African social velvet spider</name>
    <dbReference type="NCBI Taxonomy" id="407821"/>
    <lineage>
        <taxon>Eukaryota</taxon>
        <taxon>Metazoa</taxon>
        <taxon>Ecdysozoa</taxon>
        <taxon>Arthropoda</taxon>
        <taxon>Chelicerata</taxon>
        <taxon>Arachnida</taxon>
        <taxon>Araneae</taxon>
        <taxon>Araneomorphae</taxon>
        <taxon>Entelegynae</taxon>
        <taxon>Eresoidea</taxon>
        <taxon>Eresidae</taxon>
        <taxon>Stegodyphus</taxon>
    </lineage>
</organism>
<feature type="non-terminal residue" evidence="17">
    <location>
        <position position="349"/>
    </location>
</feature>
<evidence type="ECO:0000256" key="7">
    <source>
        <dbReference type="ARBA" id="ARBA00022741"/>
    </source>
</evidence>
<evidence type="ECO:0000313" key="17">
    <source>
        <dbReference type="EMBL" id="KFM81358.1"/>
    </source>
</evidence>
<dbReference type="GO" id="GO:0005524">
    <property type="term" value="F:ATP binding"/>
    <property type="evidence" value="ECO:0007669"/>
    <property type="project" value="UniProtKB-KW"/>
</dbReference>
<comment type="catalytic activity">
    <reaction evidence="1">
        <text>ATP = 3',5'-cyclic AMP + diphosphate</text>
        <dbReference type="Rhea" id="RHEA:15389"/>
        <dbReference type="ChEBI" id="CHEBI:30616"/>
        <dbReference type="ChEBI" id="CHEBI:33019"/>
        <dbReference type="ChEBI" id="CHEBI:58165"/>
        <dbReference type="EC" id="4.6.1.1"/>
    </reaction>
</comment>
<dbReference type="InterPro" id="IPR029787">
    <property type="entry name" value="Nucleotide_cyclase"/>
</dbReference>
<dbReference type="GO" id="GO:0004016">
    <property type="term" value="F:adenylate cyclase activity"/>
    <property type="evidence" value="ECO:0007669"/>
    <property type="project" value="UniProtKB-EC"/>
</dbReference>
<keyword evidence="6" id="KW-0479">Metal-binding</keyword>
<keyword evidence="10 15" id="KW-1133">Transmembrane helix</keyword>
<dbReference type="OMA" id="NEAPYNC"/>
<dbReference type="PANTHER" id="PTHR45627">
    <property type="entry name" value="ADENYLATE CYCLASE TYPE 1"/>
    <property type="match status" value="1"/>
</dbReference>
<dbReference type="GO" id="GO:0035556">
    <property type="term" value="P:intracellular signal transduction"/>
    <property type="evidence" value="ECO:0007669"/>
    <property type="project" value="InterPro"/>
</dbReference>
<keyword evidence="8" id="KW-0067">ATP-binding</keyword>
<dbReference type="InterPro" id="IPR001054">
    <property type="entry name" value="A/G_cyclase"/>
</dbReference>
<protein>
    <recommendedName>
        <fullName evidence="4">adenylate cyclase</fullName>
        <ecNumber evidence="4">4.6.1.1</ecNumber>
    </recommendedName>
</protein>
<sequence length="349" mass="39933">MTTTSVFLRIHFLMKLTLNSISLAAFWYIMDIRGEEVFRQQTAKLADWEEFGLPADRSHCYYLTFVLLILHVLDRQVEYVCRLDYLMKVKLKAEQEEARTMELVNRMLLFNILPPHVSQYYLSKQLEEENSRVELSYHENHCAVAVLFASIPNFADFYYEDGENEEGLRCIQLLNEIICDFDLLLYERGFHSVEKIKTIGSTYMAACGLRSQEKGSLFTEENPTQNVVTLVKFSVAMMSSLQQLNKDAMQDFQLRVGISVGPVMAGVVGTVKPQYDIWGDTVNVASRMDTTGIPGRIQVVQEVADLITASDCPYKCECRGDIFVKGKGKLKTYLVQTPYDEPNIQDTQL</sequence>
<dbReference type="Gene3D" id="3.30.70.1230">
    <property type="entry name" value="Nucleotide cyclase"/>
    <property type="match status" value="1"/>
</dbReference>
<keyword evidence="7" id="KW-0547">Nucleotide-binding</keyword>
<gene>
    <name evidence="17" type="ORF">X975_13252</name>
</gene>
<dbReference type="SUPFAM" id="SSF55073">
    <property type="entry name" value="Nucleotide cyclase"/>
    <property type="match status" value="1"/>
</dbReference>
<evidence type="ECO:0000256" key="14">
    <source>
        <dbReference type="RuleBase" id="RU000405"/>
    </source>
</evidence>
<accession>A0A087UVG9</accession>
<evidence type="ECO:0000313" key="18">
    <source>
        <dbReference type="Proteomes" id="UP000054359"/>
    </source>
</evidence>
<evidence type="ECO:0000256" key="8">
    <source>
        <dbReference type="ARBA" id="ARBA00022840"/>
    </source>
</evidence>
<dbReference type="GO" id="GO:0007189">
    <property type="term" value="P:adenylate cyclase-activating G protein-coupled receptor signaling pathway"/>
    <property type="evidence" value="ECO:0007669"/>
    <property type="project" value="TreeGrafter"/>
</dbReference>
<evidence type="ECO:0000256" key="5">
    <source>
        <dbReference type="ARBA" id="ARBA00022692"/>
    </source>
</evidence>
<evidence type="ECO:0000256" key="4">
    <source>
        <dbReference type="ARBA" id="ARBA00012201"/>
    </source>
</evidence>
<keyword evidence="9" id="KW-0460">Magnesium</keyword>
<comment type="similarity">
    <text evidence="14">Belongs to the adenylyl cyclase class-4/guanylyl cyclase family.</text>
</comment>
<dbReference type="GO" id="GO:0007193">
    <property type="term" value="P:adenylate cyclase-inhibiting G protein-coupled receptor signaling pathway"/>
    <property type="evidence" value="ECO:0007669"/>
    <property type="project" value="TreeGrafter"/>
</dbReference>
<dbReference type="PROSITE" id="PS00452">
    <property type="entry name" value="GUANYLATE_CYCLASE_1"/>
    <property type="match status" value="1"/>
</dbReference>
<dbReference type="SMART" id="SM00044">
    <property type="entry name" value="CYCc"/>
    <property type="match status" value="1"/>
</dbReference>
<evidence type="ECO:0000256" key="6">
    <source>
        <dbReference type="ARBA" id="ARBA00022723"/>
    </source>
</evidence>
<dbReference type="EMBL" id="KK121844">
    <property type="protein sequence ID" value="KFM81358.1"/>
    <property type="molecule type" value="Genomic_DNA"/>
</dbReference>
<keyword evidence="18" id="KW-1185">Reference proteome</keyword>
<keyword evidence="11" id="KW-0115">cAMP biosynthesis</keyword>
<comment type="subcellular location">
    <subcellularLocation>
        <location evidence="3">Membrane</location>
        <topology evidence="3">Multi-pass membrane protein</topology>
    </subcellularLocation>
</comment>
<proteinExistence type="inferred from homology"/>
<evidence type="ECO:0000256" key="2">
    <source>
        <dbReference type="ARBA" id="ARBA00001946"/>
    </source>
</evidence>
<keyword evidence="5 15" id="KW-0812">Transmembrane</keyword>
<dbReference type="FunFam" id="3.30.70.1230:FF:000032">
    <property type="entry name" value="Adenylyl cyclase 78C"/>
    <property type="match status" value="1"/>
</dbReference>
<evidence type="ECO:0000256" key="15">
    <source>
        <dbReference type="SAM" id="Phobius"/>
    </source>
</evidence>
<evidence type="ECO:0000256" key="9">
    <source>
        <dbReference type="ARBA" id="ARBA00022842"/>
    </source>
</evidence>
<dbReference type="InterPro" id="IPR018297">
    <property type="entry name" value="A/G_cyclase_CS"/>
</dbReference>
<dbReference type="GO" id="GO:0006171">
    <property type="term" value="P:cAMP biosynthetic process"/>
    <property type="evidence" value="ECO:0007669"/>
    <property type="project" value="UniProtKB-KW"/>
</dbReference>
<dbReference type="PROSITE" id="PS50125">
    <property type="entry name" value="GUANYLATE_CYCLASE_2"/>
    <property type="match status" value="1"/>
</dbReference>
<dbReference type="OrthoDB" id="10261550at2759"/>
<dbReference type="AlphaFoldDB" id="A0A087UVG9"/>
<evidence type="ECO:0000259" key="16">
    <source>
        <dbReference type="PROSITE" id="PS50125"/>
    </source>
</evidence>
<evidence type="ECO:0000256" key="13">
    <source>
        <dbReference type="ARBA" id="ARBA00023239"/>
    </source>
</evidence>
<evidence type="ECO:0000256" key="3">
    <source>
        <dbReference type="ARBA" id="ARBA00004141"/>
    </source>
</evidence>
<evidence type="ECO:0000256" key="12">
    <source>
        <dbReference type="ARBA" id="ARBA00023136"/>
    </source>
</evidence>
<evidence type="ECO:0000256" key="11">
    <source>
        <dbReference type="ARBA" id="ARBA00022998"/>
    </source>
</evidence>
<keyword evidence="12 15" id="KW-0472">Membrane</keyword>
<dbReference type="PANTHER" id="PTHR45627:SF12">
    <property type="entry name" value="ADENYLATE CYCLASE TYPE 2"/>
    <property type="match status" value="1"/>
</dbReference>
<evidence type="ECO:0000256" key="1">
    <source>
        <dbReference type="ARBA" id="ARBA00001593"/>
    </source>
</evidence>
<dbReference type="Proteomes" id="UP000054359">
    <property type="component" value="Unassembled WGS sequence"/>
</dbReference>
<dbReference type="GO" id="GO:0046872">
    <property type="term" value="F:metal ion binding"/>
    <property type="evidence" value="ECO:0007669"/>
    <property type="project" value="UniProtKB-KW"/>
</dbReference>
<name>A0A087UVG9_STEMI</name>
<comment type="cofactor">
    <cofactor evidence="2">
        <name>Mg(2+)</name>
        <dbReference type="ChEBI" id="CHEBI:18420"/>
    </cofactor>
</comment>
<feature type="domain" description="Guanylate cyclase" evidence="16">
    <location>
        <begin position="145"/>
        <end position="289"/>
    </location>
</feature>
<reference evidence="17 18" key="1">
    <citation type="submission" date="2013-11" db="EMBL/GenBank/DDBJ databases">
        <title>Genome sequencing of Stegodyphus mimosarum.</title>
        <authorList>
            <person name="Bechsgaard J."/>
        </authorList>
    </citation>
    <scope>NUCLEOTIDE SEQUENCE [LARGE SCALE GENOMIC DNA]</scope>
</reference>
<dbReference type="STRING" id="407821.A0A087UVG9"/>
<feature type="transmembrane region" description="Helical" evidence="15">
    <location>
        <begin position="12"/>
        <end position="30"/>
    </location>
</feature>
<dbReference type="Pfam" id="PF00211">
    <property type="entry name" value="Guanylate_cyc"/>
    <property type="match status" value="1"/>
</dbReference>
<dbReference type="CDD" id="cd07302">
    <property type="entry name" value="CHD"/>
    <property type="match status" value="1"/>
</dbReference>
<dbReference type="EC" id="4.6.1.1" evidence="4"/>
<dbReference type="GO" id="GO:0005886">
    <property type="term" value="C:plasma membrane"/>
    <property type="evidence" value="ECO:0007669"/>
    <property type="project" value="TreeGrafter"/>
</dbReference>
<evidence type="ECO:0000256" key="10">
    <source>
        <dbReference type="ARBA" id="ARBA00022989"/>
    </source>
</evidence>